<dbReference type="Proteomes" id="UP001595379">
    <property type="component" value="Unassembled WGS sequence"/>
</dbReference>
<dbReference type="InterPro" id="IPR036402">
    <property type="entry name" value="EF-Ts_dimer_sf"/>
</dbReference>
<keyword evidence="4 5" id="KW-0648">Protein biosynthesis</keyword>
<keyword evidence="5" id="KW-0963">Cytoplasm</keyword>
<dbReference type="PANTHER" id="PTHR11741:SF0">
    <property type="entry name" value="ELONGATION FACTOR TS, MITOCHONDRIAL"/>
    <property type="match status" value="1"/>
</dbReference>
<dbReference type="PANTHER" id="PTHR11741">
    <property type="entry name" value="ELONGATION FACTOR TS"/>
    <property type="match status" value="1"/>
</dbReference>
<comment type="subcellular location">
    <subcellularLocation>
        <location evidence="5 7">Cytoplasm</location>
    </subcellularLocation>
</comment>
<evidence type="ECO:0000256" key="6">
    <source>
        <dbReference type="RuleBase" id="RU000642"/>
    </source>
</evidence>
<organism evidence="9 10">
    <name type="scientific">Hyphobacterium vulgare</name>
    <dbReference type="NCBI Taxonomy" id="1736751"/>
    <lineage>
        <taxon>Bacteria</taxon>
        <taxon>Pseudomonadati</taxon>
        <taxon>Pseudomonadota</taxon>
        <taxon>Alphaproteobacteria</taxon>
        <taxon>Maricaulales</taxon>
        <taxon>Maricaulaceae</taxon>
        <taxon>Hyphobacterium</taxon>
    </lineage>
</organism>
<dbReference type="RefSeq" id="WP_343163759.1">
    <property type="nucleotide sequence ID" value="NZ_JBHRSV010000001.1"/>
</dbReference>
<dbReference type="SUPFAM" id="SSF46934">
    <property type="entry name" value="UBA-like"/>
    <property type="match status" value="1"/>
</dbReference>
<dbReference type="HAMAP" id="MF_00050">
    <property type="entry name" value="EF_Ts"/>
    <property type="match status" value="1"/>
</dbReference>
<evidence type="ECO:0000256" key="7">
    <source>
        <dbReference type="RuleBase" id="RU000643"/>
    </source>
</evidence>
<dbReference type="InterPro" id="IPR014039">
    <property type="entry name" value="Transl_elong_EFTs/EF1B_dimer"/>
</dbReference>
<dbReference type="InterPro" id="IPR018101">
    <property type="entry name" value="Transl_elong_Ts_CS"/>
</dbReference>
<reference evidence="10" key="1">
    <citation type="journal article" date="2019" name="Int. J. Syst. Evol. Microbiol.">
        <title>The Global Catalogue of Microorganisms (GCM) 10K type strain sequencing project: providing services to taxonomists for standard genome sequencing and annotation.</title>
        <authorList>
            <consortium name="The Broad Institute Genomics Platform"/>
            <consortium name="The Broad Institute Genome Sequencing Center for Infectious Disease"/>
            <person name="Wu L."/>
            <person name="Ma J."/>
        </authorList>
    </citation>
    <scope>NUCLEOTIDE SEQUENCE [LARGE SCALE GENOMIC DNA]</scope>
    <source>
        <strain evidence="10">KCTC 52487</strain>
    </source>
</reference>
<accession>A0ABV6ZSX0</accession>
<evidence type="ECO:0000256" key="1">
    <source>
        <dbReference type="ARBA" id="ARBA00005532"/>
    </source>
</evidence>
<proteinExistence type="inferred from homology"/>
<comment type="function">
    <text evidence="5 6">Associates with the EF-Tu.GDP complex and induces the exchange of GDP to GTP. It remains bound to the aminoacyl-tRNA.EF-Tu.GTP complex up to the GTP hydrolysis stage on the ribosome.</text>
</comment>
<sequence>MAEITAALVKELRERTGAGMMDCKKALTETGGDLDAAIDWLRTKGLSKAAKKSDRVASEGLVGVAVSSDGKTGATIELNSETDFVARNDTFKAAVADLAALALTEGGDVEALKAAKTKDGTVVADHLTNLIATIGENMTLRRAAVLSVSEGVVASYIHNASGDNVGRLGVLVALESSGDQAKLADLGRKIAMHVAAASPAPALSVSTEELDPEAIAKEREVFAAQARESGKPENIIEKMVEGRLRKFYEEVVLLKQVFVMNPDQTIEQLLKDSEASVGGPVKITAFVRLALGEGVEKAPETDFAAEVASMAGKK</sequence>
<dbReference type="SUPFAM" id="SSF54713">
    <property type="entry name" value="Elongation factor Ts (EF-Ts), dimerisation domain"/>
    <property type="match status" value="2"/>
</dbReference>
<feature type="domain" description="Translation elongation factor EFTs/EF1B dimerisation" evidence="8">
    <location>
        <begin position="74"/>
        <end position="293"/>
    </location>
</feature>
<keyword evidence="10" id="KW-1185">Reference proteome</keyword>
<dbReference type="Gene3D" id="3.30.479.20">
    <property type="entry name" value="Elongation factor Ts, dimerisation domain"/>
    <property type="match status" value="2"/>
</dbReference>
<evidence type="ECO:0000256" key="5">
    <source>
        <dbReference type="HAMAP-Rule" id="MF_00050"/>
    </source>
</evidence>
<dbReference type="Gene3D" id="1.10.8.10">
    <property type="entry name" value="DNA helicase RuvA subunit, C-terminal domain"/>
    <property type="match status" value="1"/>
</dbReference>
<comment type="caution">
    <text evidence="9">The sequence shown here is derived from an EMBL/GenBank/DDBJ whole genome shotgun (WGS) entry which is preliminary data.</text>
</comment>
<dbReference type="Gene3D" id="1.10.286.20">
    <property type="match status" value="1"/>
</dbReference>
<dbReference type="GO" id="GO:0003746">
    <property type="term" value="F:translation elongation factor activity"/>
    <property type="evidence" value="ECO:0007669"/>
    <property type="project" value="UniProtKB-KW"/>
</dbReference>
<dbReference type="InterPro" id="IPR009060">
    <property type="entry name" value="UBA-like_sf"/>
</dbReference>
<dbReference type="CDD" id="cd14275">
    <property type="entry name" value="UBA_EF-Ts"/>
    <property type="match status" value="1"/>
</dbReference>
<protein>
    <recommendedName>
        <fullName evidence="2 5">Elongation factor Ts</fullName>
        <shortName evidence="5">EF-Ts</shortName>
    </recommendedName>
</protein>
<keyword evidence="3 5" id="KW-0251">Elongation factor</keyword>
<gene>
    <name evidence="5 9" type="primary">tsf</name>
    <name evidence="9" type="ORF">ACFOOR_00235</name>
</gene>
<evidence type="ECO:0000313" key="9">
    <source>
        <dbReference type="EMBL" id="MFC2924526.1"/>
    </source>
</evidence>
<dbReference type="EMBL" id="JBHRSV010000001">
    <property type="protein sequence ID" value="MFC2924526.1"/>
    <property type="molecule type" value="Genomic_DNA"/>
</dbReference>
<dbReference type="Pfam" id="PF00889">
    <property type="entry name" value="EF_TS"/>
    <property type="match status" value="1"/>
</dbReference>
<dbReference type="NCBIfam" id="TIGR00116">
    <property type="entry name" value="tsf"/>
    <property type="match status" value="1"/>
</dbReference>
<name>A0ABV6ZSX0_9PROT</name>
<dbReference type="PROSITE" id="PS01126">
    <property type="entry name" value="EF_TS_1"/>
    <property type="match status" value="1"/>
</dbReference>
<feature type="region of interest" description="Involved in Mg(2+) ion dislocation from EF-Tu" evidence="5">
    <location>
        <begin position="82"/>
        <end position="85"/>
    </location>
</feature>
<evidence type="ECO:0000256" key="3">
    <source>
        <dbReference type="ARBA" id="ARBA00022768"/>
    </source>
</evidence>
<dbReference type="PROSITE" id="PS01127">
    <property type="entry name" value="EF_TS_2"/>
    <property type="match status" value="1"/>
</dbReference>
<evidence type="ECO:0000256" key="4">
    <source>
        <dbReference type="ARBA" id="ARBA00022917"/>
    </source>
</evidence>
<evidence type="ECO:0000259" key="8">
    <source>
        <dbReference type="Pfam" id="PF00889"/>
    </source>
</evidence>
<comment type="similarity">
    <text evidence="1 5 6">Belongs to the EF-Ts family.</text>
</comment>
<dbReference type="InterPro" id="IPR001816">
    <property type="entry name" value="Transl_elong_EFTs/EF1B"/>
</dbReference>
<evidence type="ECO:0000313" key="10">
    <source>
        <dbReference type="Proteomes" id="UP001595379"/>
    </source>
</evidence>
<evidence type="ECO:0000256" key="2">
    <source>
        <dbReference type="ARBA" id="ARBA00016956"/>
    </source>
</evidence>